<evidence type="ECO:0000259" key="3">
    <source>
        <dbReference type="Pfam" id="PF01478"/>
    </source>
</evidence>
<feature type="transmembrane region" description="Helical" evidence="2">
    <location>
        <begin position="55"/>
        <end position="72"/>
    </location>
</feature>
<feature type="transmembrane region" description="Helical" evidence="2">
    <location>
        <begin position="6"/>
        <end position="24"/>
    </location>
</feature>
<evidence type="ECO:0000256" key="1">
    <source>
        <dbReference type="ARBA" id="ARBA00005801"/>
    </source>
</evidence>
<dbReference type="RefSeq" id="WP_209661346.1">
    <property type="nucleotide sequence ID" value="NZ_JAGGLI010000025.1"/>
</dbReference>
<dbReference type="Pfam" id="PF01478">
    <property type="entry name" value="Peptidase_A24"/>
    <property type="match status" value="1"/>
</dbReference>
<dbReference type="Gene3D" id="1.20.120.1220">
    <property type="match status" value="1"/>
</dbReference>
<keyword evidence="5" id="KW-1185">Reference proteome</keyword>
<dbReference type="GO" id="GO:0006508">
    <property type="term" value="P:proteolysis"/>
    <property type="evidence" value="ECO:0007669"/>
    <property type="project" value="UniProtKB-KW"/>
</dbReference>
<sequence length="147" mass="15981">MDLIKVSCFLILISILGIISIVDLKTRKIPNKYIIILMAIWVPFAYFKILDSNTAIYGFAIGGFLLYFTALVTRGGIGGGDVKLVAVSGLYVGFPGIMYATVYGFGLAALYSIILMGLKKIGKKDFIPLGPFISIGVIIQFAILYII</sequence>
<name>A0ABS4KNU4_9FIRM</name>
<reference evidence="4 5" key="1">
    <citation type="submission" date="2021-03" db="EMBL/GenBank/DDBJ databases">
        <title>Genomic Encyclopedia of Type Strains, Phase IV (KMG-IV): sequencing the most valuable type-strain genomes for metagenomic binning, comparative biology and taxonomic classification.</title>
        <authorList>
            <person name="Goeker M."/>
        </authorList>
    </citation>
    <scope>NUCLEOTIDE SEQUENCE [LARGE SCALE GENOMIC DNA]</scope>
    <source>
        <strain evidence="4 5">DSM 27512</strain>
    </source>
</reference>
<proteinExistence type="inferred from homology"/>
<comment type="similarity">
    <text evidence="1">Belongs to the peptidase A24 family.</text>
</comment>
<keyword evidence="4" id="KW-0645">Protease</keyword>
<keyword evidence="2" id="KW-1133">Transmembrane helix</keyword>
<feature type="transmembrane region" description="Helical" evidence="2">
    <location>
        <begin position="84"/>
        <end position="114"/>
    </location>
</feature>
<evidence type="ECO:0000313" key="5">
    <source>
        <dbReference type="Proteomes" id="UP001314903"/>
    </source>
</evidence>
<protein>
    <submittedName>
        <fullName evidence="4">Flp pilus assembly protein protease CpaA</fullName>
    </submittedName>
</protein>
<dbReference type="GO" id="GO:0008233">
    <property type="term" value="F:peptidase activity"/>
    <property type="evidence" value="ECO:0007669"/>
    <property type="project" value="UniProtKB-KW"/>
</dbReference>
<accession>A0ABS4KNU4</accession>
<evidence type="ECO:0000313" key="4">
    <source>
        <dbReference type="EMBL" id="MBP2028294.1"/>
    </source>
</evidence>
<comment type="caution">
    <text evidence="4">The sequence shown here is derived from an EMBL/GenBank/DDBJ whole genome shotgun (WGS) entry which is preliminary data.</text>
</comment>
<dbReference type="InterPro" id="IPR000045">
    <property type="entry name" value="Prepilin_IV_endopep_pep"/>
</dbReference>
<feature type="transmembrane region" description="Helical" evidence="2">
    <location>
        <begin position="33"/>
        <end position="49"/>
    </location>
</feature>
<feature type="transmembrane region" description="Helical" evidence="2">
    <location>
        <begin position="126"/>
        <end position="146"/>
    </location>
</feature>
<keyword evidence="2" id="KW-0472">Membrane</keyword>
<gene>
    <name evidence="4" type="ORF">J2Z35_002095</name>
</gene>
<dbReference type="PANTHER" id="PTHR30487:SF0">
    <property type="entry name" value="PREPILIN LEADER PEPTIDASE_N-METHYLTRANSFERASE-RELATED"/>
    <property type="match status" value="1"/>
</dbReference>
<dbReference type="EMBL" id="JAGGLI010000025">
    <property type="protein sequence ID" value="MBP2028294.1"/>
    <property type="molecule type" value="Genomic_DNA"/>
</dbReference>
<dbReference type="Proteomes" id="UP001314903">
    <property type="component" value="Unassembled WGS sequence"/>
</dbReference>
<feature type="domain" description="Prepilin type IV endopeptidase peptidase" evidence="3">
    <location>
        <begin position="10"/>
        <end position="113"/>
    </location>
</feature>
<dbReference type="InterPro" id="IPR050882">
    <property type="entry name" value="Prepilin_peptidase/N-MTase"/>
</dbReference>
<evidence type="ECO:0000256" key="2">
    <source>
        <dbReference type="SAM" id="Phobius"/>
    </source>
</evidence>
<keyword evidence="4" id="KW-0378">Hydrolase</keyword>
<dbReference type="PANTHER" id="PTHR30487">
    <property type="entry name" value="TYPE 4 PREPILIN-LIKE PROTEINS LEADER PEPTIDE-PROCESSING ENZYME"/>
    <property type="match status" value="1"/>
</dbReference>
<organism evidence="4 5">
    <name type="scientific">Acetoanaerobium pronyense</name>
    <dbReference type="NCBI Taxonomy" id="1482736"/>
    <lineage>
        <taxon>Bacteria</taxon>
        <taxon>Bacillati</taxon>
        <taxon>Bacillota</taxon>
        <taxon>Clostridia</taxon>
        <taxon>Peptostreptococcales</taxon>
        <taxon>Filifactoraceae</taxon>
        <taxon>Acetoanaerobium</taxon>
    </lineage>
</organism>
<keyword evidence="2" id="KW-0812">Transmembrane</keyword>